<dbReference type="Gene3D" id="3.60.10.10">
    <property type="entry name" value="Endonuclease/exonuclease/phosphatase"/>
    <property type="match status" value="1"/>
</dbReference>
<keyword evidence="4" id="KW-0255">Endonuclease</keyword>
<keyword evidence="4" id="KW-0378">Hydrolase</keyword>
<protein>
    <submittedName>
        <fullName evidence="4">Endonuclease/Exonuclease/phosphatase family protein</fullName>
    </submittedName>
</protein>
<reference evidence="4" key="2">
    <citation type="submission" date="2016-10" db="EMBL/GenBank/DDBJ databases">
        <authorList>
            <person name="Cai Z."/>
        </authorList>
    </citation>
    <scope>NUCLEOTIDE SEQUENCE [LARGE SCALE GENOMIC DNA]</scope>
    <source>
        <strain evidence="4">DSM 25227</strain>
    </source>
</reference>
<feature type="domain" description="Endonuclease/exonuclease/phosphatase" evidence="2">
    <location>
        <begin position="8"/>
        <end position="279"/>
    </location>
</feature>
<dbReference type="GO" id="GO:0004519">
    <property type="term" value="F:endonuclease activity"/>
    <property type="evidence" value="ECO:0007669"/>
    <property type="project" value="UniProtKB-KW"/>
</dbReference>
<dbReference type="Pfam" id="PF03372">
    <property type="entry name" value="Exo_endo_phos"/>
    <property type="match status" value="1"/>
</dbReference>
<keyword evidence="4" id="KW-0540">Nuclease</keyword>
<sequence length="302" mass="31496">MLDDLTRGRDAAQAVVEVIAHARADVILLLDVDWDHGGAGLAALRDALTRAGLDYPHHVALPPNSGRPSGADLDRNGRLGEARDALGYGRFTGDGGMVLLSRLPLSRVDDRSGDLWSARGPLPPEILPPEALDRVPLASVAQWVVPLEVGGTRLSLVTMNATPPVFDGPEDRNGQRNADELGFVAELASAADLPVVLGRANIDPMDGEGRRAALDALLSHPKLQDPAPRGAGGGGTGHRGDPALDTAALDGPGPLRLDYVLPARGLRVAAAGVDWPAPDAPRAGRVSTASRGRLVWVDLAVP</sequence>
<feature type="region of interest" description="Disordered" evidence="1">
    <location>
        <begin position="222"/>
        <end position="249"/>
    </location>
</feature>
<dbReference type="AlphaFoldDB" id="A0A2Y9B0K6"/>
<dbReference type="Proteomes" id="UP000245839">
    <property type="component" value="Unassembled WGS sequence"/>
</dbReference>
<keyword evidence="5" id="KW-1185">Reference proteome</keyword>
<dbReference type="EMBL" id="QGDJ01000009">
    <property type="protein sequence ID" value="PWJ16132.1"/>
    <property type="molecule type" value="Genomic_DNA"/>
</dbReference>
<dbReference type="InterPro" id="IPR036691">
    <property type="entry name" value="Endo/exonu/phosph_ase_sf"/>
</dbReference>
<reference evidence="6" key="1">
    <citation type="submission" date="2016-10" db="EMBL/GenBank/DDBJ databases">
        <authorList>
            <person name="Varghese N."/>
            <person name="Submissions S."/>
        </authorList>
    </citation>
    <scope>NUCLEOTIDE SEQUENCE [LARGE SCALE GENOMIC DNA]</scope>
    <source>
        <strain evidence="6">DSM 25227</strain>
    </source>
</reference>
<evidence type="ECO:0000259" key="2">
    <source>
        <dbReference type="Pfam" id="PF03372"/>
    </source>
</evidence>
<accession>A0A2Y9B0K6</accession>
<organism evidence="4 6">
    <name type="scientific">Jannaschia seohaensis</name>
    <dbReference type="NCBI Taxonomy" id="475081"/>
    <lineage>
        <taxon>Bacteria</taxon>
        <taxon>Pseudomonadati</taxon>
        <taxon>Pseudomonadota</taxon>
        <taxon>Alphaproteobacteria</taxon>
        <taxon>Rhodobacterales</taxon>
        <taxon>Roseobacteraceae</taxon>
        <taxon>Jannaschia</taxon>
    </lineage>
</organism>
<name>A0A2Y9B0K6_9RHOB</name>
<proteinExistence type="predicted"/>
<keyword evidence="4" id="KW-0269">Exonuclease</keyword>
<dbReference type="Proteomes" id="UP000251571">
    <property type="component" value="Unassembled WGS sequence"/>
</dbReference>
<dbReference type="SUPFAM" id="SSF56219">
    <property type="entry name" value="DNase I-like"/>
    <property type="match status" value="1"/>
</dbReference>
<evidence type="ECO:0000313" key="3">
    <source>
        <dbReference type="EMBL" id="PWJ16132.1"/>
    </source>
</evidence>
<dbReference type="GO" id="GO:0004527">
    <property type="term" value="F:exonuclease activity"/>
    <property type="evidence" value="ECO:0007669"/>
    <property type="project" value="UniProtKB-KW"/>
</dbReference>
<evidence type="ECO:0000313" key="4">
    <source>
        <dbReference type="EMBL" id="SSA49008.1"/>
    </source>
</evidence>
<reference evidence="3 5" key="3">
    <citation type="submission" date="2018-03" db="EMBL/GenBank/DDBJ databases">
        <title>Genomic Encyclopedia of Archaeal and Bacterial Type Strains, Phase II (KMG-II): from individual species to whole genera.</title>
        <authorList>
            <person name="Goeker M."/>
        </authorList>
    </citation>
    <scope>NUCLEOTIDE SEQUENCE [LARGE SCALE GENOMIC DNA]</scope>
    <source>
        <strain evidence="3 5">DSM 25227</strain>
    </source>
</reference>
<gene>
    <name evidence="3" type="ORF">BCF38_10916</name>
    <name evidence="4" type="ORF">SAMN05421539_10916</name>
</gene>
<dbReference type="EMBL" id="UETC01000009">
    <property type="protein sequence ID" value="SSA49008.1"/>
    <property type="molecule type" value="Genomic_DNA"/>
</dbReference>
<evidence type="ECO:0000313" key="6">
    <source>
        <dbReference type="Proteomes" id="UP000251571"/>
    </source>
</evidence>
<dbReference type="RefSeq" id="WP_245947606.1">
    <property type="nucleotide sequence ID" value="NZ_QGDJ01000009.1"/>
</dbReference>
<dbReference type="InterPro" id="IPR005135">
    <property type="entry name" value="Endo/exonuclease/phosphatase"/>
</dbReference>
<evidence type="ECO:0000256" key="1">
    <source>
        <dbReference type="SAM" id="MobiDB-lite"/>
    </source>
</evidence>
<evidence type="ECO:0000313" key="5">
    <source>
        <dbReference type="Proteomes" id="UP000245839"/>
    </source>
</evidence>